<dbReference type="EMBL" id="BEZZ01189541">
    <property type="protein sequence ID" value="GCC46335.1"/>
    <property type="molecule type" value="Genomic_DNA"/>
</dbReference>
<dbReference type="GO" id="GO:0006983">
    <property type="term" value="P:ER overload response"/>
    <property type="evidence" value="ECO:0007669"/>
    <property type="project" value="TreeGrafter"/>
</dbReference>
<accession>A0A401TUK1</accession>
<evidence type="ECO:0000313" key="14">
    <source>
        <dbReference type="EMBL" id="GCC46335.1"/>
    </source>
</evidence>
<evidence type="ECO:0000256" key="7">
    <source>
        <dbReference type="ARBA" id="ARBA00023015"/>
    </source>
</evidence>
<feature type="non-terminal residue" evidence="14">
    <location>
        <position position="1"/>
    </location>
</feature>
<feature type="coiled-coil region" evidence="12">
    <location>
        <begin position="89"/>
        <end position="120"/>
    </location>
</feature>
<sequence>QLEPSPPGPGDRLPTPNPGGPHEEHPLLTEPPPCRSDLPGPAAPSSSAPPHRSPPGRGTRTRARRAVREGGRCPSCLKEPAGGAAERLVEELTRENEGLRHRIEELAREVQEARRRLIERVVDTH</sequence>
<dbReference type="PANTHER" id="PTHR16833">
    <property type="entry name" value="DNA DAMAGE-INDUCIBLE TRANSCRIPT 3 DDIT3"/>
    <property type="match status" value="1"/>
</dbReference>
<feature type="compositionally biased region" description="Pro residues" evidence="13">
    <location>
        <begin position="1"/>
        <end position="19"/>
    </location>
</feature>
<keyword evidence="8" id="KW-0238">DNA-binding</keyword>
<keyword evidence="5" id="KW-0597">Phosphoprotein</keyword>
<keyword evidence="11" id="KW-0834">Unfolded protein response</keyword>
<keyword evidence="3" id="KW-0963">Cytoplasm</keyword>
<evidence type="ECO:0000256" key="1">
    <source>
        <dbReference type="ARBA" id="ARBA00004496"/>
    </source>
</evidence>
<keyword evidence="12" id="KW-0175">Coiled coil</keyword>
<comment type="caution">
    <text evidence="14">The sequence shown here is derived from an EMBL/GenBank/DDBJ whole genome shotgun (WGS) entry which is preliminary data.</text>
</comment>
<evidence type="ECO:0000256" key="8">
    <source>
        <dbReference type="ARBA" id="ARBA00023125"/>
    </source>
</evidence>
<keyword evidence="7" id="KW-0805">Transcription regulation</keyword>
<evidence type="ECO:0000256" key="6">
    <source>
        <dbReference type="ARBA" id="ARBA00022843"/>
    </source>
</evidence>
<gene>
    <name evidence="14" type="ORF">chiPu_0030664</name>
</gene>
<dbReference type="GO" id="GO:0005737">
    <property type="term" value="C:cytoplasm"/>
    <property type="evidence" value="ECO:0007669"/>
    <property type="project" value="UniProtKB-SubCell"/>
</dbReference>
<feature type="region of interest" description="Disordered" evidence="13">
    <location>
        <begin position="1"/>
        <end position="83"/>
    </location>
</feature>
<evidence type="ECO:0000256" key="2">
    <source>
        <dbReference type="ARBA" id="ARBA00007163"/>
    </source>
</evidence>
<dbReference type="GO" id="GO:0046982">
    <property type="term" value="F:protein heterodimerization activity"/>
    <property type="evidence" value="ECO:0007669"/>
    <property type="project" value="TreeGrafter"/>
</dbReference>
<organism evidence="14 15">
    <name type="scientific">Chiloscyllium punctatum</name>
    <name type="common">Brownbanded bambooshark</name>
    <name type="synonym">Hemiscyllium punctatum</name>
    <dbReference type="NCBI Taxonomy" id="137246"/>
    <lineage>
        <taxon>Eukaryota</taxon>
        <taxon>Metazoa</taxon>
        <taxon>Chordata</taxon>
        <taxon>Craniata</taxon>
        <taxon>Vertebrata</taxon>
        <taxon>Chondrichthyes</taxon>
        <taxon>Elasmobranchii</taxon>
        <taxon>Galeomorphii</taxon>
        <taxon>Galeoidea</taxon>
        <taxon>Orectolobiformes</taxon>
        <taxon>Hemiscylliidae</taxon>
        <taxon>Chiloscyllium</taxon>
    </lineage>
</organism>
<evidence type="ECO:0000256" key="9">
    <source>
        <dbReference type="ARBA" id="ARBA00023159"/>
    </source>
</evidence>
<dbReference type="GO" id="GO:0036488">
    <property type="term" value="C:CHOP-C/EBP complex"/>
    <property type="evidence" value="ECO:0007669"/>
    <property type="project" value="TreeGrafter"/>
</dbReference>
<dbReference type="GO" id="GO:0006986">
    <property type="term" value="P:response to unfolded protein"/>
    <property type="evidence" value="ECO:0007669"/>
    <property type="project" value="UniProtKB-KW"/>
</dbReference>
<dbReference type="PANTHER" id="PTHR16833:SF0">
    <property type="entry name" value="DNA DAMAGE-INDUCIBLE TRANSCRIPT 3 PROTEIN"/>
    <property type="match status" value="1"/>
</dbReference>
<dbReference type="GO" id="GO:1990622">
    <property type="term" value="C:CHOP-ATF3 complex"/>
    <property type="evidence" value="ECO:0007669"/>
    <property type="project" value="TreeGrafter"/>
</dbReference>
<evidence type="ECO:0000313" key="15">
    <source>
        <dbReference type="Proteomes" id="UP000287033"/>
    </source>
</evidence>
<dbReference type="GO" id="GO:0001228">
    <property type="term" value="F:DNA-binding transcription activator activity, RNA polymerase II-specific"/>
    <property type="evidence" value="ECO:0007669"/>
    <property type="project" value="TreeGrafter"/>
</dbReference>
<keyword evidence="15" id="KW-1185">Reference proteome</keyword>
<proteinExistence type="inferred from homology"/>
<dbReference type="AlphaFoldDB" id="A0A401TUK1"/>
<evidence type="ECO:0000256" key="3">
    <source>
        <dbReference type="ARBA" id="ARBA00022490"/>
    </source>
</evidence>
<name>A0A401TUK1_CHIPU</name>
<feature type="compositionally biased region" description="Low complexity" evidence="13">
    <location>
        <begin position="39"/>
        <end position="58"/>
    </location>
</feature>
<keyword evidence="9" id="KW-0010">Activator</keyword>
<evidence type="ECO:0000256" key="10">
    <source>
        <dbReference type="ARBA" id="ARBA00023163"/>
    </source>
</evidence>
<dbReference type="GO" id="GO:1990617">
    <property type="term" value="C:CHOP-ATF4 complex"/>
    <property type="evidence" value="ECO:0007669"/>
    <property type="project" value="TreeGrafter"/>
</dbReference>
<comment type="subcellular location">
    <subcellularLocation>
        <location evidence="1">Cytoplasm</location>
    </subcellularLocation>
</comment>
<evidence type="ECO:0000256" key="13">
    <source>
        <dbReference type="SAM" id="MobiDB-lite"/>
    </source>
</evidence>
<dbReference type="GO" id="GO:0000978">
    <property type="term" value="F:RNA polymerase II cis-regulatory region sequence-specific DNA binding"/>
    <property type="evidence" value="ECO:0007669"/>
    <property type="project" value="TreeGrafter"/>
</dbReference>
<dbReference type="GO" id="GO:0000122">
    <property type="term" value="P:negative regulation of transcription by RNA polymerase II"/>
    <property type="evidence" value="ECO:0007669"/>
    <property type="project" value="TreeGrafter"/>
</dbReference>
<evidence type="ECO:0000256" key="5">
    <source>
        <dbReference type="ARBA" id="ARBA00022553"/>
    </source>
</evidence>
<keyword evidence="10" id="KW-0804">Transcription</keyword>
<dbReference type="InterPro" id="IPR016670">
    <property type="entry name" value="DNA_damage_induc_transcript_3"/>
</dbReference>
<reference evidence="14 15" key="1">
    <citation type="journal article" date="2018" name="Nat. Ecol. Evol.">
        <title>Shark genomes provide insights into elasmobranch evolution and the origin of vertebrates.</title>
        <authorList>
            <person name="Hara Y"/>
            <person name="Yamaguchi K"/>
            <person name="Onimaru K"/>
            <person name="Kadota M"/>
            <person name="Koyanagi M"/>
            <person name="Keeley SD"/>
            <person name="Tatsumi K"/>
            <person name="Tanaka K"/>
            <person name="Motone F"/>
            <person name="Kageyama Y"/>
            <person name="Nozu R"/>
            <person name="Adachi N"/>
            <person name="Nishimura O"/>
            <person name="Nakagawa R"/>
            <person name="Tanegashima C"/>
            <person name="Kiyatake I"/>
            <person name="Matsumoto R"/>
            <person name="Murakumo K"/>
            <person name="Nishida K"/>
            <person name="Terakita A"/>
            <person name="Kuratani S"/>
            <person name="Sato K"/>
            <person name="Hyodo S Kuraku.S."/>
        </authorList>
    </citation>
    <scope>NUCLEOTIDE SEQUENCE [LARGE SCALE GENOMIC DNA]</scope>
</reference>
<dbReference type="GO" id="GO:0070059">
    <property type="term" value="P:intrinsic apoptotic signaling pathway in response to endoplasmic reticulum stress"/>
    <property type="evidence" value="ECO:0007669"/>
    <property type="project" value="TreeGrafter"/>
</dbReference>
<keyword evidence="6" id="KW-0832">Ubl conjugation</keyword>
<comment type="similarity">
    <text evidence="2">Belongs to the bZIP family.</text>
</comment>
<evidence type="ECO:0000256" key="11">
    <source>
        <dbReference type="ARBA" id="ARBA00023230"/>
    </source>
</evidence>
<keyword evidence="4" id="KW-0678">Repressor</keyword>
<evidence type="ECO:0000256" key="4">
    <source>
        <dbReference type="ARBA" id="ARBA00022491"/>
    </source>
</evidence>
<dbReference type="Proteomes" id="UP000287033">
    <property type="component" value="Unassembled WGS sequence"/>
</dbReference>
<protein>
    <submittedName>
        <fullName evidence="14">Uncharacterized protein</fullName>
    </submittedName>
</protein>
<evidence type="ECO:0000256" key="12">
    <source>
        <dbReference type="SAM" id="Coils"/>
    </source>
</evidence>